<dbReference type="Pfam" id="PF02609">
    <property type="entry name" value="Exonuc_VII_S"/>
    <property type="match status" value="1"/>
</dbReference>
<comment type="similarity">
    <text evidence="1 6">Belongs to the XseB family.</text>
</comment>
<evidence type="ECO:0000313" key="7">
    <source>
        <dbReference type="EMBL" id="OJX57177.1"/>
    </source>
</evidence>
<dbReference type="GO" id="GO:0006308">
    <property type="term" value="P:DNA catabolic process"/>
    <property type="evidence" value="ECO:0007669"/>
    <property type="project" value="UniProtKB-UniRule"/>
</dbReference>
<organism evidence="7 8">
    <name type="scientific">Candidatus Kapaibacterium thiocyanatum</name>
    <dbReference type="NCBI Taxonomy" id="1895771"/>
    <lineage>
        <taxon>Bacteria</taxon>
        <taxon>Pseudomonadati</taxon>
        <taxon>Candidatus Kapaibacteriota</taxon>
        <taxon>Candidatus Kapaibacteriia</taxon>
        <taxon>Candidatus Kapaibacteriales</taxon>
        <taxon>Candidatus Kapaibacteriaceae</taxon>
        <taxon>Candidatus Kapaibacterium</taxon>
    </lineage>
</organism>
<dbReference type="PANTHER" id="PTHR34137">
    <property type="entry name" value="EXODEOXYRIBONUCLEASE 7 SMALL SUBUNIT"/>
    <property type="match status" value="1"/>
</dbReference>
<evidence type="ECO:0000313" key="8">
    <source>
        <dbReference type="Proteomes" id="UP000184233"/>
    </source>
</evidence>
<proteinExistence type="inferred from homology"/>
<dbReference type="InterPro" id="IPR003761">
    <property type="entry name" value="Exonuc_VII_S"/>
</dbReference>
<reference evidence="7 8" key="1">
    <citation type="submission" date="2016-09" db="EMBL/GenBank/DDBJ databases">
        <title>Genome-resolved meta-omics ties microbial dynamics to process performance in biotechnology for thiocyanate degradation.</title>
        <authorList>
            <person name="Kantor R.S."/>
            <person name="Huddy R.J."/>
            <person name="Iyer R."/>
            <person name="Thomas B.C."/>
            <person name="Brown C.T."/>
            <person name="Anantharaman K."/>
            <person name="Tringe S."/>
            <person name="Hettich R.L."/>
            <person name="Harrison S.T."/>
            <person name="Banfield J.F."/>
        </authorList>
    </citation>
    <scope>NUCLEOTIDE SEQUENCE [LARGE SCALE GENOMIC DNA]</scope>
    <source>
        <strain evidence="7">59-99</strain>
    </source>
</reference>
<keyword evidence="3 6" id="KW-0540">Nuclease</keyword>
<keyword evidence="2 6" id="KW-0963">Cytoplasm</keyword>
<dbReference type="GO" id="GO:0009318">
    <property type="term" value="C:exodeoxyribonuclease VII complex"/>
    <property type="evidence" value="ECO:0007669"/>
    <property type="project" value="UniProtKB-UniRule"/>
</dbReference>
<sequence length="70" mass="7878">MAKTKEQPSLEDQLRRLEDIARMLDAGDQPLDAQLKAFEEGMKLAADCRSYLTNAELTIERLTGDVRPEA</sequence>
<evidence type="ECO:0000256" key="6">
    <source>
        <dbReference type="HAMAP-Rule" id="MF_00337"/>
    </source>
</evidence>
<dbReference type="PIRSF" id="PIRSF006488">
    <property type="entry name" value="Exonuc_VII_S"/>
    <property type="match status" value="1"/>
</dbReference>
<dbReference type="InterPro" id="IPR037004">
    <property type="entry name" value="Exonuc_VII_ssu_sf"/>
</dbReference>
<protein>
    <recommendedName>
        <fullName evidence="6">Exodeoxyribonuclease 7 small subunit</fullName>
        <ecNumber evidence="6">3.1.11.6</ecNumber>
    </recommendedName>
    <alternativeName>
        <fullName evidence="6">Exodeoxyribonuclease VII small subunit</fullName>
        <shortName evidence="6">Exonuclease VII small subunit</shortName>
    </alternativeName>
</protein>
<dbReference type="Gene3D" id="1.10.287.1040">
    <property type="entry name" value="Exonuclease VII, small subunit"/>
    <property type="match status" value="1"/>
</dbReference>
<dbReference type="EC" id="3.1.11.6" evidence="6"/>
<dbReference type="GO" id="GO:0008855">
    <property type="term" value="F:exodeoxyribonuclease VII activity"/>
    <property type="evidence" value="ECO:0007669"/>
    <property type="project" value="UniProtKB-UniRule"/>
</dbReference>
<evidence type="ECO:0000256" key="1">
    <source>
        <dbReference type="ARBA" id="ARBA00009998"/>
    </source>
</evidence>
<evidence type="ECO:0000256" key="3">
    <source>
        <dbReference type="ARBA" id="ARBA00022722"/>
    </source>
</evidence>
<dbReference type="NCBIfam" id="TIGR01280">
    <property type="entry name" value="xseB"/>
    <property type="match status" value="1"/>
</dbReference>
<name>A0A1M3KXR2_9BACT</name>
<dbReference type="Proteomes" id="UP000184233">
    <property type="component" value="Unassembled WGS sequence"/>
</dbReference>
<comment type="function">
    <text evidence="6">Bidirectionally degrades single-stranded DNA into large acid-insoluble oligonucleotides, which are then degraded further into small acid-soluble oligonucleotides.</text>
</comment>
<dbReference type="EMBL" id="MKVH01000024">
    <property type="protein sequence ID" value="OJX57177.1"/>
    <property type="molecule type" value="Genomic_DNA"/>
</dbReference>
<accession>A0A1M3KXR2</accession>
<dbReference type="HAMAP" id="MF_00337">
    <property type="entry name" value="Exonuc_7_S"/>
    <property type="match status" value="1"/>
</dbReference>
<keyword evidence="5 6" id="KW-0269">Exonuclease</keyword>
<comment type="subunit">
    <text evidence="6">Heterooligomer composed of large and small subunits.</text>
</comment>
<dbReference type="GO" id="GO:0005829">
    <property type="term" value="C:cytosol"/>
    <property type="evidence" value="ECO:0007669"/>
    <property type="project" value="TreeGrafter"/>
</dbReference>
<gene>
    <name evidence="6" type="primary">xseB</name>
    <name evidence="7" type="ORF">BGO89_11795</name>
</gene>
<dbReference type="PANTHER" id="PTHR34137:SF1">
    <property type="entry name" value="EXODEOXYRIBONUCLEASE 7 SMALL SUBUNIT"/>
    <property type="match status" value="1"/>
</dbReference>
<dbReference type="SUPFAM" id="SSF116842">
    <property type="entry name" value="XseB-like"/>
    <property type="match status" value="1"/>
</dbReference>
<comment type="caution">
    <text evidence="7">The sequence shown here is derived from an EMBL/GenBank/DDBJ whole genome shotgun (WGS) entry which is preliminary data.</text>
</comment>
<evidence type="ECO:0000256" key="5">
    <source>
        <dbReference type="ARBA" id="ARBA00022839"/>
    </source>
</evidence>
<keyword evidence="4 6" id="KW-0378">Hydrolase</keyword>
<comment type="catalytic activity">
    <reaction evidence="6">
        <text>Exonucleolytic cleavage in either 5'- to 3'- or 3'- to 5'-direction to yield nucleoside 5'-phosphates.</text>
        <dbReference type="EC" id="3.1.11.6"/>
    </reaction>
</comment>
<evidence type="ECO:0000256" key="2">
    <source>
        <dbReference type="ARBA" id="ARBA00022490"/>
    </source>
</evidence>
<comment type="subcellular location">
    <subcellularLocation>
        <location evidence="6">Cytoplasm</location>
    </subcellularLocation>
</comment>
<evidence type="ECO:0000256" key="4">
    <source>
        <dbReference type="ARBA" id="ARBA00022801"/>
    </source>
</evidence>
<dbReference type="AlphaFoldDB" id="A0A1M3KXR2"/>
<dbReference type="STRING" id="1895771.BGO89_11795"/>